<proteinExistence type="predicted"/>
<accession>A0A7V3JAA3</accession>
<gene>
    <name evidence="3" type="ORF">ENV41_03720</name>
</gene>
<dbReference type="SUPFAM" id="SSF55486">
    <property type="entry name" value="Metalloproteases ('zincins'), catalytic domain"/>
    <property type="match status" value="1"/>
</dbReference>
<comment type="caution">
    <text evidence="3">The sequence shown here is derived from an EMBL/GenBank/DDBJ whole genome shotgun (WGS) entry which is preliminary data.</text>
</comment>
<evidence type="ECO:0000256" key="1">
    <source>
        <dbReference type="SAM" id="Coils"/>
    </source>
</evidence>
<name>A0A7V3JAA3_UNCC3</name>
<reference evidence="3" key="1">
    <citation type="journal article" date="2020" name="mSystems">
        <title>Genome- and Community-Level Interaction Insights into Carbon Utilization and Element Cycling Functions of Hydrothermarchaeota in Hydrothermal Sediment.</title>
        <authorList>
            <person name="Zhou Z."/>
            <person name="Liu Y."/>
            <person name="Xu W."/>
            <person name="Pan J."/>
            <person name="Luo Z.H."/>
            <person name="Li M."/>
        </authorList>
    </citation>
    <scope>NUCLEOTIDE SEQUENCE [LARGE SCALE GENOMIC DNA]</scope>
    <source>
        <strain evidence="3">SpSt-757</strain>
    </source>
</reference>
<dbReference type="AlphaFoldDB" id="A0A7V3JAA3"/>
<dbReference type="EMBL" id="DTGG01000120">
    <property type="protein sequence ID" value="HFZ09220.1"/>
    <property type="molecule type" value="Genomic_DNA"/>
</dbReference>
<feature type="domain" description="DUF1771" evidence="2">
    <location>
        <begin position="61"/>
        <end position="109"/>
    </location>
</feature>
<sequence>MPQVGTVFDRLLLLAQAQESSKRAEEYFAKRDEARQEAKSKIEDIDGEIREMLAEIEEKKSKADDLAAEFKHLYQESQDAYAEGDGETAKMLSEEGHDVQDECEALNREVTGLYEKLKALNRKKKSLLEKADYWHNLAMTEIEKAKSLRQQANELILLPQIALKGIPQEFQNAIIDTLKSLPPHHISDKVIERISYSGEYKLGSSGNPIQAQLVSPKTGGRLYIKINKQTPEGKWVNINRIKYAVAHEVGHVVYREILTDRQKANWSSSFNHPKGPEESFAESYRYYYLNREELSKDFPLVKIFFDHLNLE</sequence>
<feature type="coiled-coil region" evidence="1">
    <location>
        <begin position="17"/>
        <end position="130"/>
    </location>
</feature>
<organism evidence="3">
    <name type="scientific">candidate division CPR3 bacterium</name>
    <dbReference type="NCBI Taxonomy" id="2268181"/>
    <lineage>
        <taxon>Bacteria</taxon>
        <taxon>Bacteria division CPR3</taxon>
    </lineage>
</organism>
<evidence type="ECO:0000259" key="2">
    <source>
        <dbReference type="Pfam" id="PF08590"/>
    </source>
</evidence>
<protein>
    <submittedName>
        <fullName evidence="3">DUF1771 domain-containing protein</fullName>
    </submittedName>
</protein>
<dbReference type="InterPro" id="IPR013899">
    <property type="entry name" value="DUF1771"/>
</dbReference>
<evidence type="ECO:0000313" key="3">
    <source>
        <dbReference type="EMBL" id="HFZ09220.1"/>
    </source>
</evidence>
<dbReference type="Pfam" id="PF08590">
    <property type="entry name" value="DUF1771"/>
    <property type="match status" value="1"/>
</dbReference>
<keyword evidence="1" id="KW-0175">Coiled coil</keyword>